<dbReference type="EMBL" id="MZGV01000054">
    <property type="protein sequence ID" value="OPJ58560.1"/>
    <property type="molecule type" value="Genomic_DNA"/>
</dbReference>
<dbReference type="Pfam" id="PF02826">
    <property type="entry name" value="2-Hacid_dh_C"/>
    <property type="match status" value="1"/>
</dbReference>
<evidence type="ECO:0000256" key="2">
    <source>
        <dbReference type="ARBA" id="ARBA00023002"/>
    </source>
</evidence>
<dbReference type="PANTHER" id="PTHR43026:SF1">
    <property type="entry name" value="2-HYDROXYACID DEHYDROGENASE HOMOLOG 1-RELATED"/>
    <property type="match status" value="1"/>
</dbReference>
<keyword evidence="8" id="KW-1185">Reference proteome</keyword>
<proteinExistence type="inferred from homology"/>
<feature type="domain" description="D-isomer specific 2-hydroxyacid dehydrogenase NAD-binding" evidence="6">
    <location>
        <begin position="110"/>
        <end position="295"/>
    </location>
</feature>
<dbReference type="PROSITE" id="PS00671">
    <property type="entry name" value="D_2_HYDROXYACID_DH_3"/>
    <property type="match status" value="1"/>
</dbReference>
<evidence type="ECO:0000256" key="3">
    <source>
        <dbReference type="ARBA" id="ARBA00023027"/>
    </source>
</evidence>
<dbReference type="SUPFAM" id="SSF51735">
    <property type="entry name" value="NAD(P)-binding Rossmann-fold domains"/>
    <property type="match status" value="1"/>
</dbReference>
<evidence type="ECO:0000313" key="7">
    <source>
        <dbReference type="EMBL" id="OPJ58560.1"/>
    </source>
</evidence>
<dbReference type="SUPFAM" id="SSF52283">
    <property type="entry name" value="Formate/glycerate dehydrogenase catalytic domain-like"/>
    <property type="match status" value="1"/>
</dbReference>
<dbReference type="OrthoDB" id="9805416at2"/>
<comment type="caution">
    <text evidence="7">The sequence shown here is derived from an EMBL/GenBank/DDBJ whole genome shotgun (WGS) entry which is preliminary data.</text>
</comment>
<dbReference type="GO" id="GO:0051287">
    <property type="term" value="F:NAD binding"/>
    <property type="evidence" value="ECO:0007669"/>
    <property type="project" value="InterPro"/>
</dbReference>
<dbReference type="InterPro" id="IPR058205">
    <property type="entry name" value="D-LDH-like"/>
</dbReference>
<evidence type="ECO:0000256" key="4">
    <source>
        <dbReference type="RuleBase" id="RU003719"/>
    </source>
</evidence>
<dbReference type="Pfam" id="PF00389">
    <property type="entry name" value="2-Hacid_dh"/>
    <property type="match status" value="1"/>
</dbReference>
<comment type="similarity">
    <text evidence="1 4">Belongs to the D-isomer specific 2-hydroxyacid dehydrogenase family.</text>
</comment>
<accession>A0A1V4IFC9</accession>
<dbReference type="PROSITE" id="PS00670">
    <property type="entry name" value="D_2_HYDROXYACID_DH_2"/>
    <property type="match status" value="1"/>
</dbReference>
<keyword evidence="2 4" id="KW-0560">Oxidoreductase</keyword>
<gene>
    <name evidence="7" type="primary">fldH</name>
    <name evidence="7" type="ORF">CLORY_35400</name>
</gene>
<dbReference type="STRING" id="1450648.CLORY_35400"/>
<dbReference type="EC" id="1.1.1.-" evidence="7"/>
<dbReference type="InterPro" id="IPR029753">
    <property type="entry name" value="D-isomer_DH_CS"/>
</dbReference>
<dbReference type="InterPro" id="IPR036291">
    <property type="entry name" value="NAD(P)-bd_dom_sf"/>
</dbReference>
<evidence type="ECO:0000259" key="5">
    <source>
        <dbReference type="Pfam" id="PF00389"/>
    </source>
</evidence>
<reference evidence="7 8" key="1">
    <citation type="submission" date="2017-03" db="EMBL/GenBank/DDBJ databases">
        <title>Genome sequence of Clostridium oryzae DSM 28571.</title>
        <authorList>
            <person name="Poehlein A."/>
            <person name="Daniel R."/>
        </authorList>
    </citation>
    <scope>NUCLEOTIDE SEQUENCE [LARGE SCALE GENOMIC DNA]</scope>
    <source>
        <strain evidence="7 8">DSM 28571</strain>
    </source>
</reference>
<dbReference type="CDD" id="cd12185">
    <property type="entry name" value="HGDH_LDH_like"/>
    <property type="match status" value="1"/>
</dbReference>
<dbReference type="Proteomes" id="UP000190080">
    <property type="component" value="Unassembled WGS sequence"/>
</dbReference>
<protein>
    <submittedName>
        <fullName evidence="7">Phenyllactate dehydrogenase</fullName>
        <ecNumber evidence="7">1.1.1.-</ecNumber>
    </submittedName>
</protein>
<dbReference type="GO" id="GO:0008720">
    <property type="term" value="F:D-lactate dehydrogenase (NAD+) activity"/>
    <property type="evidence" value="ECO:0007669"/>
    <property type="project" value="TreeGrafter"/>
</dbReference>
<name>A0A1V4IFC9_9CLOT</name>
<dbReference type="PROSITE" id="PS00065">
    <property type="entry name" value="D_2_HYDROXYACID_DH_1"/>
    <property type="match status" value="1"/>
</dbReference>
<dbReference type="InterPro" id="IPR006140">
    <property type="entry name" value="D-isomer_DH_NAD-bd"/>
</dbReference>
<sequence>MKIYAYEVREDEQEYLEKIAKKLKVEIMYTTDTLNMETIDNASAYDGITTLGQSKISDQVLDELKKRNILYCATRTIGYNHIDINHAKEIGIKVCNANYDPNGVADYTVMLILMSIRRYKQALWRGQVNDYSLIGLQGKEMRNLTIGIIGTGRIGNAVIKNLTGFGCRILAYDAFQNDKTKEYAQYVGLDILYKESDVISIHTPLLDSTYHMINTDTLGKMKDGVVLINCARGELMDNKALIYGIESKKIGALALDVVEREEGIYHHDRRVDIIKNQEMAYLRQFPNVIMTQHMAFYTDAAVKSMVECAVIGLNDLFVKGTCNTEIK</sequence>
<dbReference type="PANTHER" id="PTHR43026">
    <property type="entry name" value="2-HYDROXYACID DEHYDROGENASE HOMOLOG 1-RELATED"/>
    <property type="match status" value="1"/>
</dbReference>
<dbReference type="Gene3D" id="3.40.50.720">
    <property type="entry name" value="NAD(P)-binding Rossmann-like Domain"/>
    <property type="match status" value="2"/>
</dbReference>
<dbReference type="InterPro" id="IPR006139">
    <property type="entry name" value="D-isomer_2_OHA_DH_cat_dom"/>
</dbReference>
<evidence type="ECO:0000256" key="1">
    <source>
        <dbReference type="ARBA" id="ARBA00005854"/>
    </source>
</evidence>
<evidence type="ECO:0000313" key="8">
    <source>
        <dbReference type="Proteomes" id="UP000190080"/>
    </source>
</evidence>
<evidence type="ECO:0000259" key="6">
    <source>
        <dbReference type="Pfam" id="PF02826"/>
    </source>
</evidence>
<keyword evidence="3" id="KW-0520">NAD</keyword>
<dbReference type="RefSeq" id="WP_079426941.1">
    <property type="nucleotide sequence ID" value="NZ_MZGV01000054.1"/>
</dbReference>
<dbReference type="AlphaFoldDB" id="A0A1V4IFC9"/>
<feature type="domain" description="D-isomer specific 2-hydroxyacid dehydrogenase catalytic" evidence="5">
    <location>
        <begin position="7"/>
        <end position="326"/>
    </location>
</feature>
<organism evidence="7 8">
    <name type="scientific">Clostridium oryzae</name>
    <dbReference type="NCBI Taxonomy" id="1450648"/>
    <lineage>
        <taxon>Bacteria</taxon>
        <taxon>Bacillati</taxon>
        <taxon>Bacillota</taxon>
        <taxon>Clostridia</taxon>
        <taxon>Eubacteriales</taxon>
        <taxon>Clostridiaceae</taxon>
        <taxon>Clostridium</taxon>
    </lineage>
</organism>
<dbReference type="InterPro" id="IPR029752">
    <property type="entry name" value="D-isomer_DH_CS1"/>
</dbReference>